<comment type="caution">
    <text evidence="2">The sequence shown here is derived from an EMBL/GenBank/DDBJ whole genome shotgun (WGS) entry which is preliminary data.</text>
</comment>
<dbReference type="EMBL" id="JACASE010000008">
    <property type="protein sequence ID" value="KAF6440970.1"/>
    <property type="molecule type" value="Genomic_DNA"/>
</dbReference>
<dbReference type="Proteomes" id="UP000593571">
    <property type="component" value="Unassembled WGS sequence"/>
</dbReference>
<evidence type="ECO:0000256" key="1">
    <source>
        <dbReference type="SAM" id="MobiDB-lite"/>
    </source>
</evidence>
<gene>
    <name evidence="2" type="ORF">HJG63_012205</name>
</gene>
<evidence type="ECO:0000313" key="3">
    <source>
        <dbReference type="Proteomes" id="UP000593571"/>
    </source>
</evidence>
<dbReference type="AlphaFoldDB" id="A0A7J8F015"/>
<protein>
    <submittedName>
        <fullName evidence="2">Uncharacterized protein</fullName>
    </submittedName>
</protein>
<evidence type="ECO:0000313" key="2">
    <source>
        <dbReference type="EMBL" id="KAF6440970.1"/>
    </source>
</evidence>
<sequence>MMFLHRPRKNPPRGLCTCCSRSPREEPRASCLAPVPAGSLFRCLLLRVASPRHLDTDRNPASCTGWPHSLQGAATSGTNTLLLFPVYRPPSSSGEEGEGARGSLEGTKRSPQRGAEGLNSDRTGFEYRFCHLPPCQPRPPLTPTWFLRSSPPNPARGGTNVHPASLFGGARGACHCPSWCLACHGLLTKWKLP</sequence>
<reference evidence="2 3" key="1">
    <citation type="journal article" date="2020" name="Nature">
        <title>Six reference-quality genomes reveal evolution of bat adaptations.</title>
        <authorList>
            <person name="Jebb D."/>
            <person name="Huang Z."/>
            <person name="Pippel M."/>
            <person name="Hughes G.M."/>
            <person name="Lavrichenko K."/>
            <person name="Devanna P."/>
            <person name="Winkler S."/>
            <person name="Jermiin L.S."/>
            <person name="Skirmuntt E.C."/>
            <person name="Katzourakis A."/>
            <person name="Burkitt-Gray L."/>
            <person name="Ray D.A."/>
            <person name="Sullivan K.A.M."/>
            <person name="Roscito J.G."/>
            <person name="Kirilenko B.M."/>
            <person name="Davalos L.M."/>
            <person name="Corthals A.P."/>
            <person name="Power M.L."/>
            <person name="Jones G."/>
            <person name="Ransome R.D."/>
            <person name="Dechmann D.K.N."/>
            <person name="Locatelli A.G."/>
            <person name="Puechmaille S.J."/>
            <person name="Fedrigo O."/>
            <person name="Jarvis E.D."/>
            <person name="Hiller M."/>
            <person name="Vernes S.C."/>
            <person name="Myers E.W."/>
            <person name="Teeling E.C."/>
        </authorList>
    </citation>
    <scope>NUCLEOTIDE SEQUENCE [LARGE SCALE GENOMIC DNA]</scope>
    <source>
        <strain evidence="2">MRouAeg1</strain>
        <tissue evidence="2">Muscle</tissue>
    </source>
</reference>
<accession>A0A7J8F015</accession>
<keyword evidence="3" id="KW-1185">Reference proteome</keyword>
<proteinExistence type="predicted"/>
<name>A0A7J8F015_ROUAE</name>
<organism evidence="2 3">
    <name type="scientific">Rousettus aegyptiacus</name>
    <name type="common">Egyptian fruit bat</name>
    <name type="synonym">Pteropus aegyptiacus</name>
    <dbReference type="NCBI Taxonomy" id="9407"/>
    <lineage>
        <taxon>Eukaryota</taxon>
        <taxon>Metazoa</taxon>
        <taxon>Chordata</taxon>
        <taxon>Craniata</taxon>
        <taxon>Vertebrata</taxon>
        <taxon>Euteleostomi</taxon>
        <taxon>Mammalia</taxon>
        <taxon>Eutheria</taxon>
        <taxon>Laurasiatheria</taxon>
        <taxon>Chiroptera</taxon>
        <taxon>Yinpterochiroptera</taxon>
        <taxon>Pteropodoidea</taxon>
        <taxon>Pteropodidae</taxon>
        <taxon>Rousettinae</taxon>
        <taxon>Rousettus</taxon>
    </lineage>
</organism>
<feature type="region of interest" description="Disordered" evidence="1">
    <location>
        <begin position="85"/>
        <end position="120"/>
    </location>
</feature>